<dbReference type="PROSITE" id="PS50234">
    <property type="entry name" value="VWFA"/>
    <property type="match status" value="1"/>
</dbReference>
<dbReference type="InterPro" id="IPR036465">
    <property type="entry name" value="vWFA_dom_sf"/>
</dbReference>
<proteinExistence type="predicted"/>
<reference evidence="3" key="1">
    <citation type="journal article" date="2014" name="Int. J. Syst. Evol. Microbiol.">
        <title>Complete genome sequence of Corynebacterium casei LMG S-19264T (=DSM 44701T), isolated from a smear-ripened cheese.</title>
        <authorList>
            <consortium name="US DOE Joint Genome Institute (JGI-PGF)"/>
            <person name="Walter F."/>
            <person name="Albersmeier A."/>
            <person name="Kalinowski J."/>
            <person name="Ruckert C."/>
        </authorList>
    </citation>
    <scope>NUCLEOTIDE SEQUENCE</scope>
    <source>
        <strain evidence="3">CGMCC 1.3617</strain>
    </source>
</reference>
<keyword evidence="4" id="KW-1185">Reference proteome</keyword>
<accession>A0A917NXH5</accession>
<evidence type="ECO:0000259" key="2">
    <source>
        <dbReference type="PROSITE" id="PS50234"/>
    </source>
</evidence>
<dbReference type="SUPFAM" id="SSF53300">
    <property type="entry name" value="vWA-like"/>
    <property type="match status" value="1"/>
</dbReference>
<dbReference type="Gene3D" id="3.40.50.410">
    <property type="entry name" value="von Willebrand factor, type A domain"/>
    <property type="match status" value="1"/>
</dbReference>
<protein>
    <recommendedName>
        <fullName evidence="2">VWFA domain-containing protein</fullName>
    </recommendedName>
</protein>
<dbReference type="InterPro" id="IPR002035">
    <property type="entry name" value="VWF_A"/>
</dbReference>
<sequence>MLRSTAIVSLLFCLLASGLAAQPAVIVLDGSGSMWGRTEERSRIDIARDALRGLMSRWPAGRPVGLVAYGHRRTSDCADVELLRAPGADTAEITALVQAITPRGRTPLAEAVRQAAEALGSVAGSVILVTDGIESCHPDPCAVAQAIARSGARIAIHTIAFAVSDPAAVAQLRCMAESTGGQALTAENAAELAEALDRAAASPRPRTRASAPRAEPVRVPRLIVTLRMCADCDPMTGDARILLRRGDDVVATNGDPFGRFFDLPAGEYLVAVETPLFDRGPVPVTIPPGGPGRVEVVLDAGWLVGDVRSVPSGQAVAAHARLEWQPLVGSNGEPSPGVEAIGGSPVFLVPAGAHRLRAWVGNAEGTAETSVAAGQVVVLPVPVRFGTLSLRRIGFGEANPRVSVTALEEDRIVFDDWPNVERVEIPLAPGRYRVSVIRAGKHAETEVEIRAEAVEEITLGPAPPPISQKSSEVPGN</sequence>
<dbReference type="Pfam" id="PF13519">
    <property type="entry name" value="VWA_2"/>
    <property type="match status" value="1"/>
</dbReference>
<dbReference type="EMBL" id="BMKW01000016">
    <property type="protein sequence ID" value="GGJ38002.1"/>
    <property type="molecule type" value="Genomic_DNA"/>
</dbReference>
<keyword evidence="1" id="KW-0732">Signal</keyword>
<organism evidence="3 4">
    <name type="scientific">Neoroseomonas lacus</name>
    <dbReference type="NCBI Taxonomy" id="287609"/>
    <lineage>
        <taxon>Bacteria</taxon>
        <taxon>Pseudomonadati</taxon>
        <taxon>Pseudomonadota</taxon>
        <taxon>Alphaproteobacteria</taxon>
        <taxon>Acetobacterales</taxon>
        <taxon>Acetobacteraceae</taxon>
        <taxon>Neoroseomonas</taxon>
    </lineage>
</organism>
<feature type="domain" description="VWFA" evidence="2">
    <location>
        <begin position="23"/>
        <end position="199"/>
    </location>
</feature>
<evidence type="ECO:0000313" key="4">
    <source>
        <dbReference type="Proteomes" id="UP000661507"/>
    </source>
</evidence>
<dbReference type="SMART" id="SM00327">
    <property type="entry name" value="VWA"/>
    <property type="match status" value="1"/>
</dbReference>
<gene>
    <name evidence="3" type="ORF">GCM10011320_51980</name>
</gene>
<dbReference type="RefSeq" id="WP_188972347.1">
    <property type="nucleotide sequence ID" value="NZ_BMKW01000016.1"/>
</dbReference>
<dbReference type="Proteomes" id="UP000661507">
    <property type="component" value="Unassembled WGS sequence"/>
</dbReference>
<feature type="signal peptide" evidence="1">
    <location>
        <begin position="1"/>
        <end position="20"/>
    </location>
</feature>
<comment type="caution">
    <text evidence="3">The sequence shown here is derived from an EMBL/GenBank/DDBJ whole genome shotgun (WGS) entry which is preliminary data.</text>
</comment>
<dbReference type="AlphaFoldDB" id="A0A917NXH5"/>
<evidence type="ECO:0000313" key="3">
    <source>
        <dbReference type="EMBL" id="GGJ38002.1"/>
    </source>
</evidence>
<reference evidence="3" key="2">
    <citation type="submission" date="2020-09" db="EMBL/GenBank/DDBJ databases">
        <authorList>
            <person name="Sun Q."/>
            <person name="Zhou Y."/>
        </authorList>
    </citation>
    <scope>NUCLEOTIDE SEQUENCE</scope>
    <source>
        <strain evidence="3">CGMCC 1.3617</strain>
    </source>
</reference>
<evidence type="ECO:0000256" key="1">
    <source>
        <dbReference type="SAM" id="SignalP"/>
    </source>
</evidence>
<name>A0A917NXH5_9PROT</name>
<feature type="chain" id="PRO_5037173721" description="VWFA domain-containing protein" evidence="1">
    <location>
        <begin position="21"/>
        <end position="476"/>
    </location>
</feature>